<proteinExistence type="predicted"/>
<organism evidence="3">
    <name type="scientific">Actinomyces succiniciruminis</name>
    <dbReference type="NCBI Taxonomy" id="1522002"/>
    <lineage>
        <taxon>Bacteria</taxon>
        <taxon>Bacillati</taxon>
        <taxon>Actinomycetota</taxon>
        <taxon>Actinomycetes</taxon>
        <taxon>Actinomycetales</taxon>
        <taxon>Actinomycetaceae</taxon>
        <taxon>Actinomyces</taxon>
    </lineage>
</organism>
<reference evidence="3" key="1">
    <citation type="submission" date="2014-07" db="EMBL/GenBank/DDBJ databases">
        <authorList>
            <person name="Zhang J.E."/>
            <person name="Yang H."/>
            <person name="Guo J."/>
            <person name="Deng Z."/>
            <person name="Luo H."/>
            <person name="Luo M."/>
            <person name="Zhao B."/>
        </authorList>
    </citation>
    <scope>NUCLEOTIDE SEQUENCE</scope>
    <source>
        <strain evidence="3">AM4</strain>
    </source>
</reference>
<dbReference type="Gene3D" id="3.90.550.10">
    <property type="entry name" value="Spore Coat Polysaccharide Biosynthesis Protein SpsA, Chain A"/>
    <property type="match status" value="1"/>
</dbReference>
<evidence type="ECO:0000313" key="3">
    <source>
        <dbReference type="EMBL" id="CED90119.1"/>
    </source>
</evidence>
<feature type="domain" description="MobA-like NTP transferase" evidence="2">
    <location>
        <begin position="39"/>
        <end position="201"/>
    </location>
</feature>
<evidence type="ECO:0000259" key="2">
    <source>
        <dbReference type="Pfam" id="PF12804"/>
    </source>
</evidence>
<dbReference type="AlphaFoldDB" id="A0A1L7RHI3"/>
<dbReference type="PANTHER" id="PTHR19136">
    <property type="entry name" value="MOLYBDENUM COFACTOR GUANYLYLTRANSFERASE"/>
    <property type="match status" value="1"/>
</dbReference>
<dbReference type="SUPFAM" id="SSF53448">
    <property type="entry name" value="Nucleotide-diphospho-sugar transferases"/>
    <property type="match status" value="1"/>
</dbReference>
<dbReference type="Pfam" id="PF12804">
    <property type="entry name" value="NTP_transf_3"/>
    <property type="match status" value="1"/>
</dbReference>
<protein>
    <submittedName>
        <fullName evidence="3">MobA-like NTP transferase domain protein</fullName>
    </submittedName>
</protein>
<name>A0A1L7RHI3_9ACTO</name>
<gene>
    <name evidence="3" type="ORF">AAM4_0224</name>
</gene>
<evidence type="ECO:0000256" key="1">
    <source>
        <dbReference type="ARBA" id="ARBA00022679"/>
    </source>
</evidence>
<dbReference type="InterPro" id="IPR025877">
    <property type="entry name" value="MobA-like_NTP_Trfase"/>
</dbReference>
<keyword evidence="1 3" id="KW-0808">Transferase</keyword>
<dbReference type="GO" id="GO:0016779">
    <property type="term" value="F:nucleotidyltransferase activity"/>
    <property type="evidence" value="ECO:0007669"/>
    <property type="project" value="TreeGrafter"/>
</dbReference>
<dbReference type="EMBL" id="LK995465">
    <property type="protein sequence ID" value="CED90119.1"/>
    <property type="molecule type" value="Genomic_DNA"/>
</dbReference>
<dbReference type="PANTHER" id="PTHR19136:SF81">
    <property type="entry name" value="MOLYBDENUM COFACTOR GUANYLYLTRANSFERASE"/>
    <property type="match status" value="1"/>
</dbReference>
<dbReference type="InterPro" id="IPR029044">
    <property type="entry name" value="Nucleotide-diphossugar_trans"/>
</dbReference>
<sequence>MGTVSAYSPECGGVAMSTAESTVANCASGRSGGARRLDVIVLAGGTARRLGGASKPDVLVSGVRLLDHVLSGIEHVRAQLPPGRVVVVAPPTVAVPAGVLQTLEDPPLGGPVAGIAAGLVRLAAAEKVPTPGPVGSTGDMSGGRLTAVVTCDAPESWRLLPELTKALEGRVGGDGACIVDGDHVQYLLGVYRTAVLAAAVAPGGVGLRDVAVRRVLNGLDLVRVDLAGRGETLSGAAHDLDTWEDIRTYSRRDR</sequence>
<accession>A0A1L7RHI3</accession>